<organism evidence="2 3">
    <name type="scientific">Winogradskya humida</name>
    <dbReference type="NCBI Taxonomy" id="113566"/>
    <lineage>
        <taxon>Bacteria</taxon>
        <taxon>Bacillati</taxon>
        <taxon>Actinomycetota</taxon>
        <taxon>Actinomycetes</taxon>
        <taxon>Micromonosporales</taxon>
        <taxon>Micromonosporaceae</taxon>
        <taxon>Winogradskya</taxon>
    </lineage>
</organism>
<evidence type="ECO:0000313" key="2">
    <source>
        <dbReference type="EMBL" id="GIE23590.1"/>
    </source>
</evidence>
<proteinExistence type="predicted"/>
<evidence type="ECO:0000313" key="3">
    <source>
        <dbReference type="Proteomes" id="UP000603200"/>
    </source>
</evidence>
<name>A0ABQ3ZYC2_9ACTN</name>
<keyword evidence="3" id="KW-1185">Reference proteome</keyword>
<dbReference type="EMBL" id="BOMN01000093">
    <property type="protein sequence ID" value="GIE23590.1"/>
    <property type="molecule type" value="Genomic_DNA"/>
</dbReference>
<sequence>MAKGHLDTRSYGATLELSGHGLTVEVKRPADVVRRADITGPGRRAGAGGPGPAAERDI</sequence>
<accession>A0ABQ3ZYC2</accession>
<dbReference type="Proteomes" id="UP000603200">
    <property type="component" value="Unassembled WGS sequence"/>
</dbReference>
<dbReference type="RefSeq" id="WP_203840647.1">
    <property type="nucleotide sequence ID" value="NZ_BAAATV010000013.1"/>
</dbReference>
<gene>
    <name evidence="2" type="ORF">Ahu01nite_066920</name>
</gene>
<comment type="caution">
    <text evidence="2">The sequence shown here is derived from an EMBL/GenBank/DDBJ whole genome shotgun (WGS) entry which is preliminary data.</text>
</comment>
<evidence type="ECO:0000256" key="1">
    <source>
        <dbReference type="SAM" id="MobiDB-lite"/>
    </source>
</evidence>
<feature type="region of interest" description="Disordered" evidence="1">
    <location>
        <begin position="34"/>
        <end position="58"/>
    </location>
</feature>
<reference evidence="2 3" key="1">
    <citation type="submission" date="2021-01" db="EMBL/GenBank/DDBJ databases">
        <title>Whole genome shotgun sequence of Actinoplanes humidus NBRC 14915.</title>
        <authorList>
            <person name="Komaki H."/>
            <person name="Tamura T."/>
        </authorList>
    </citation>
    <scope>NUCLEOTIDE SEQUENCE [LARGE SCALE GENOMIC DNA]</scope>
    <source>
        <strain evidence="2 3">NBRC 14915</strain>
    </source>
</reference>
<protein>
    <submittedName>
        <fullName evidence="2">Uncharacterized protein</fullName>
    </submittedName>
</protein>